<dbReference type="PROSITE" id="PS51155">
    <property type="entry name" value="CHIT_BIND_RR_2"/>
    <property type="match status" value="1"/>
</dbReference>
<keyword evidence="6" id="KW-1185">Reference proteome</keyword>
<dbReference type="PANTHER" id="PTHR12236">
    <property type="entry name" value="STRUCTURAL CONTITUENT OF CUTICLE"/>
    <property type="match status" value="1"/>
</dbReference>
<comment type="caution">
    <text evidence="5">The sequence shown here is derived from an EMBL/GenBank/DDBJ whole genome shotgun (WGS) entry which is preliminary data.</text>
</comment>
<dbReference type="GO" id="GO:0042302">
    <property type="term" value="F:structural constituent of cuticle"/>
    <property type="evidence" value="ECO:0007669"/>
    <property type="project" value="UniProtKB-UniRule"/>
</dbReference>
<name>A0A8J5MWG3_HOMAM</name>
<feature type="region of interest" description="Disordered" evidence="3">
    <location>
        <begin position="43"/>
        <end position="65"/>
    </location>
</feature>
<dbReference type="Pfam" id="PF00379">
    <property type="entry name" value="Chitin_bind_4"/>
    <property type="match status" value="1"/>
</dbReference>
<dbReference type="InterPro" id="IPR000618">
    <property type="entry name" value="Insect_cuticle"/>
</dbReference>
<dbReference type="PANTHER" id="PTHR12236:SF95">
    <property type="entry name" value="CUTICULAR PROTEIN 76BD, ISOFORM C-RELATED"/>
    <property type="match status" value="1"/>
</dbReference>
<dbReference type="GO" id="GO:0031012">
    <property type="term" value="C:extracellular matrix"/>
    <property type="evidence" value="ECO:0007669"/>
    <property type="project" value="TreeGrafter"/>
</dbReference>
<accession>A0A8J5MWG3</accession>
<feature type="signal peptide" evidence="4">
    <location>
        <begin position="1"/>
        <end position="17"/>
    </location>
</feature>
<dbReference type="AlphaFoldDB" id="A0A8J5MWG3"/>
<keyword evidence="1 2" id="KW-0193">Cuticle</keyword>
<dbReference type="Proteomes" id="UP000747542">
    <property type="component" value="Unassembled WGS sequence"/>
</dbReference>
<dbReference type="EMBL" id="JAHLQT010021845">
    <property type="protein sequence ID" value="KAG7167030.1"/>
    <property type="molecule type" value="Genomic_DNA"/>
</dbReference>
<proteinExistence type="predicted"/>
<evidence type="ECO:0000313" key="6">
    <source>
        <dbReference type="Proteomes" id="UP000747542"/>
    </source>
</evidence>
<gene>
    <name evidence="5" type="ORF">Hamer_G005341</name>
</gene>
<protein>
    <submittedName>
        <fullName evidence="5">Putative lingerer-like</fullName>
    </submittedName>
</protein>
<feature type="chain" id="PRO_5035223610" evidence="4">
    <location>
        <begin position="18"/>
        <end position="293"/>
    </location>
</feature>
<evidence type="ECO:0000256" key="1">
    <source>
        <dbReference type="ARBA" id="ARBA00022460"/>
    </source>
</evidence>
<keyword evidence="4" id="KW-0732">Signal</keyword>
<reference evidence="5" key="1">
    <citation type="journal article" date="2021" name="Sci. Adv.">
        <title>The American lobster genome reveals insights on longevity, neural, and immune adaptations.</title>
        <authorList>
            <person name="Polinski J.M."/>
            <person name="Zimin A.V."/>
            <person name="Clark K.F."/>
            <person name="Kohn A.B."/>
            <person name="Sadowski N."/>
            <person name="Timp W."/>
            <person name="Ptitsyn A."/>
            <person name="Khanna P."/>
            <person name="Romanova D.Y."/>
            <person name="Williams P."/>
            <person name="Greenwood S.J."/>
            <person name="Moroz L.L."/>
            <person name="Walt D.R."/>
            <person name="Bodnar A.G."/>
        </authorList>
    </citation>
    <scope>NUCLEOTIDE SEQUENCE</scope>
    <source>
        <strain evidence="5">GMGI-L3</strain>
    </source>
</reference>
<evidence type="ECO:0000256" key="3">
    <source>
        <dbReference type="SAM" id="MobiDB-lite"/>
    </source>
</evidence>
<dbReference type="GO" id="GO:0005615">
    <property type="term" value="C:extracellular space"/>
    <property type="evidence" value="ECO:0007669"/>
    <property type="project" value="TreeGrafter"/>
</dbReference>
<dbReference type="InterPro" id="IPR051217">
    <property type="entry name" value="Insect_Cuticle_Struc_Prot"/>
</dbReference>
<evidence type="ECO:0000256" key="2">
    <source>
        <dbReference type="PROSITE-ProRule" id="PRU00497"/>
    </source>
</evidence>
<sequence length="293" mass="30524">MVFRPSLVLMLVATAMAAPQFNLGDQQPATSYDFGYGVNVPESGDVKEHKQSLSPSGRTDGESRWLQPNGLFRVVRYTVEGGLGFQAIVTEEAGNEVANYNNFDGSDNSARAQTFSGSANNQRVFGNKQTFGSQSFNGPKTFQSRAQRQVFKSPQTFLTQPVPQFGNVIDGGVIDGGIIDGGIIDGGIIGSTIISSSNSVVSPFSSGANSFISGSTDFVGSGILSTQSNSLNSRSGDLSFGSSIFNSGSSNFNAGSTNINSQSNRFTSGSGVNSSGPNSLAVILASDTSRLNG</sequence>
<evidence type="ECO:0000256" key="4">
    <source>
        <dbReference type="SAM" id="SignalP"/>
    </source>
</evidence>
<organism evidence="5 6">
    <name type="scientific">Homarus americanus</name>
    <name type="common">American lobster</name>
    <dbReference type="NCBI Taxonomy" id="6706"/>
    <lineage>
        <taxon>Eukaryota</taxon>
        <taxon>Metazoa</taxon>
        <taxon>Ecdysozoa</taxon>
        <taxon>Arthropoda</taxon>
        <taxon>Crustacea</taxon>
        <taxon>Multicrustacea</taxon>
        <taxon>Malacostraca</taxon>
        <taxon>Eumalacostraca</taxon>
        <taxon>Eucarida</taxon>
        <taxon>Decapoda</taxon>
        <taxon>Pleocyemata</taxon>
        <taxon>Astacidea</taxon>
        <taxon>Nephropoidea</taxon>
        <taxon>Nephropidae</taxon>
        <taxon>Homarus</taxon>
    </lineage>
</organism>
<evidence type="ECO:0000313" key="5">
    <source>
        <dbReference type="EMBL" id="KAG7167030.1"/>
    </source>
</evidence>